<evidence type="ECO:0000313" key="2">
    <source>
        <dbReference type="Proteomes" id="UP000696573"/>
    </source>
</evidence>
<protein>
    <submittedName>
        <fullName evidence="1">Uncharacterized protein</fullName>
    </submittedName>
</protein>
<dbReference type="Proteomes" id="UP000696573">
    <property type="component" value="Unassembled WGS sequence"/>
</dbReference>
<comment type="caution">
    <text evidence="1">The sequence shown here is derived from an EMBL/GenBank/DDBJ whole genome shotgun (WGS) entry which is preliminary data.</text>
</comment>
<reference evidence="1" key="1">
    <citation type="submission" date="2021-10" db="EMBL/GenBank/DDBJ databases">
        <authorList>
            <person name="Piombo E."/>
        </authorList>
    </citation>
    <scope>NUCLEOTIDE SEQUENCE</scope>
</reference>
<dbReference type="AlphaFoldDB" id="A0A9N9VQ80"/>
<evidence type="ECO:0000313" key="1">
    <source>
        <dbReference type="EMBL" id="CAH0027839.1"/>
    </source>
</evidence>
<keyword evidence="2" id="KW-1185">Reference proteome</keyword>
<accession>A0A9N9VQ80</accession>
<organism evidence="1 2">
    <name type="scientific">Clonostachys rhizophaga</name>
    <dbReference type="NCBI Taxonomy" id="160324"/>
    <lineage>
        <taxon>Eukaryota</taxon>
        <taxon>Fungi</taxon>
        <taxon>Dikarya</taxon>
        <taxon>Ascomycota</taxon>
        <taxon>Pezizomycotina</taxon>
        <taxon>Sordariomycetes</taxon>
        <taxon>Hypocreomycetidae</taxon>
        <taxon>Hypocreales</taxon>
        <taxon>Bionectriaceae</taxon>
        <taxon>Clonostachys</taxon>
    </lineage>
</organism>
<gene>
    <name evidence="1" type="ORF">CRHIZ90672A_00001809</name>
</gene>
<dbReference type="EMBL" id="CABFNQ020000730">
    <property type="protein sequence ID" value="CAH0027839.1"/>
    <property type="molecule type" value="Genomic_DNA"/>
</dbReference>
<name>A0A9N9VQ80_9HYPO</name>
<proteinExistence type="predicted"/>
<sequence>MGLVDYECIDGVAPSLSQKETGRMKERSKYELSSSNGLVLRHTQGSAVTYHENVTFMEGQPKYGDDFVAWSLWEIKLHRKAD</sequence>